<dbReference type="SUPFAM" id="SSF103025">
    <property type="entry name" value="Folate-binding domain"/>
    <property type="match status" value="1"/>
</dbReference>
<evidence type="ECO:0000313" key="2">
    <source>
        <dbReference type="EMBL" id="MFF0501795.1"/>
    </source>
</evidence>
<feature type="domain" description="GCVT N-terminal" evidence="1">
    <location>
        <begin position="50"/>
        <end position="263"/>
    </location>
</feature>
<organism evidence="2 3">
    <name type="scientific">Nocardia aobensis</name>
    <dbReference type="NCBI Taxonomy" id="257277"/>
    <lineage>
        <taxon>Bacteria</taxon>
        <taxon>Bacillati</taxon>
        <taxon>Actinomycetota</taxon>
        <taxon>Actinomycetes</taxon>
        <taxon>Mycobacteriales</taxon>
        <taxon>Nocardiaceae</taxon>
        <taxon>Nocardia</taxon>
    </lineage>
</organism>
<proteinExistence type="predicted"/>
<dbReference type="PANTHER" id="PTHR43757">
    <property type="entry name" value="AMINOMETHYLTRANSFERASE"/>
    <property type="match status" value="1"/>
</dbReference>
<dbReference type="EMBL" id="JBIAMT010000011">
    <property type="protein sequence ID" value="MFF0501795.1"/>
    <property type="molecule type" value="Genomic_DNA"/>
</dbReference>
<dbReference type="InterPro" id="IPR006222">
    <property type="entry name" value="GCVT_N"/>
</dbReference>
<dbReference type="Pfam" id="PF01571">
    <property type="entry name" value="GCV_T"/>
    <property type="match status" value="1"/>
</dbReference>
<comment type="caution">
    <text evidence="2">The sequence shown here is derived from an EMBL/GenBank/DDBJ whole genome shotgun (WGS) entry which is preliminary data.</text>
</comment>
<evidence type="ECO:0000259" key="1">
    <source>
        <dbReference type="Pfam" id="PF01571"/>
    </source>
</evidence>
<dbReference type="Gene3D" id="3.30.1360.120">
    <property type="entry name" value="Probable tRNA modification gtpase trme, domain 1"/>
    <property type="match status" value="1"/>
</dbReference>
<dbReference type="Proteomes" id="UP001601442">
    <property type="component" value="Unassembled WGS sequence"/>
</dbReference>
<dbReference type="PANTHER" id="PTHR43757:SF2">
    <property type="entry name" value="AMINOMETHYLTRANSFERASE, MITOCHONDRIAL"/>
    <property type="match status" value="1"/>
</dbReference>
<keyword evidence="3" id="KW-1185">Reference proteome</keyword>
<reference evidence="2 3" key="1">
    <citation type="submission" date="2024-10" db="EMBL/GenBank/DDBJ databases">
        <title>The Natural Products Discovery Center: Release of the First 8490 Sequenced Strains for Exploring Actinobacteria Biosynthetic Diversity.</title>
        <authorList>
            <person name="Kalkreuter E."/>
            <person name="Kautsar S.A."/>
            <person name="Yang D."/>
            <person name="Bader C.D."/>
            <person name="Teijaro C.N."/>
            <person name="Fluegel L."/>
            <person name="Davis C.M."/>
            <person name="Simpson J.R."/>
            <person name="Lauterbach L."/>
            <person name="Steele A.D."/>
            <person name="Gui C."/>
            <person name="Meng S."/>
            <person name="Li G."/>
            <person name="Viehrig K."/>
            <person name="Ye F."/>
            <person name="Su P."/>
            <person name="Kiefer A.F."/>
            <person name="Nichols A."/>
            <person name="Cepeda A.J."/>
            <person name="Yan W."/>
            <person name="Fan B."/>
            <person name="Jiang Y."/>
            <person name="Adhikari A."/>
            <person name="Zheng C.-J."/>
            <person name="Schuster L."/>
            <person name="Cowan T.M."/>
            <person name="Smanski M.J."/>
            <person name="Chevrette M.G."/>
            <person name="De Carvalho L.P.S."/>
            <person name="Shen B."/>
        </authorList>
    </citation>
    <scope>NUCLEOTIDE SEQUENCE [LARGE SCALE GENOMIC DNA]</scope>
    <source>
        <strain evidence="2 3">NPDC004119</strain>
    </source>
</reference>
<dbReference type="InterPro" id="IPR027266">
    <property type="entry name" value="TrmE/GcvT-like"/>
</dbReference>
<dbReference type="PIRSF" id="PIRSF006487">
    <property type="entry name" value="GcvT"/>
    <property type="match status" value="1"/>
</dbReference>
<dbReference type="InterPro" id="IPR028896">
    <property type="entry name" value="GcvT/YgfZ/DmdA"/>
</dbReference>
<accession>A0ABW6PF68</accession>
<evidence type="ECO:0000313" key="3">
    <source>
        <dbReference type="Proteomes" id="UP001601442"/>
    </source>
</evidence>
<name>A0ABW6PF68_9NOCA</name>
<gene>
    <name evidence="2" type="ORF">ACFYU5_35775</name>
</gene>
<dbReference type="RefSeq" id="WP_387401797.1">
    <property type="nucleotide sequence ID" value="NZ_JBIAMT010000011.1"/>
</dbReference>
<protein>
    <recommendedName>
        <fullName evidence="1">GCVT N-terminal domain-containing protein</fullName>
    </recommendedName>
</protein>
<sequence>MSENDWMGPIHGLAPTDSVQDALDKVGGPLPLLWKPGVPPVVVPRVPEEFVGWAEEQLAAEEGVALLEVSHHMNDLFIEGPDALRLLAAVSANDYEKFAVGQAKQLVTVSDEGWLIQDAILTRTAEDRFIVTGIGTALNWIAFHAQRDGYDVELTWDHSSDIRQGDPVLFRLQLQGQNAGPVIRKLFNDSLDNVKFFHYADVSLDGRKFHALRHGMSGQPGFEFFGPWEHHDFVRDRLLEAGAELGIVQVGGQAYYSVGVDSGWLPTPVAAIYTSSETAEFRRNTSVFSYEGMAPLRGSFYSSNIEDYYVNPYEIGYGRSISLEHDFMGREALLKKKEDVRRTKVTLVWNQEDVDRVFGADRGFVLSYTKDRVEVGTDLAGISEYAASNAREGTIHSIARLETSYAKPGQEVILLWGDHPGPTGDVASTKFERIRAVVHPSPYNAYSRTGYRK</sequence>